<organism evidence="5 6">
    <name type="scientific">Ilex paraguariensis</name>
    <name type="common">yerba mate</name>
    <dbReference type="NCBI Taxonomy" id="185542"/>
    <lineage>
        <taxon>Eukaryota</taxon>
        <taxon>Viridiplantae</taxon>
        <taxon>Streptophyta</taxon>
        <taxon>Embryophyta</taxon>
        <taxon>Tracheophyta</taxon>
        <taxon>Spermatophyta</taxon>
        <taxon>Magnoliopsida</taxon>
        <taxon>eudicotyledons</taxon>
        <taxon>Gunneridae</taxon>
        <taxon>Pentapetalae</taxon>
        <taxon>asterids</taxon>
        <taxon>campanulids</taxon>
        <taxon>Aquifoliales</taxon>
        <taxon>Aquifoliaceae</taxon>
        <taxon>Ilex</taxon>
    </lineage>
</organism>
<evidence type="ECO:0000313" key="5">
    <source>
        <dbReference type="EMBL" id="CAK9140326.1"/>
    </source>
</evidence>
<dbReference type="Proteomes" id="UP001642360">
    <property type="component" value="Unassembled WGS sequence"/>
</dbReference>
<dbReference type="CDD" id="cd01959">
    <property type="entry name" value="nsLTP2"/>
    <property type="match status" value="1"/>
</dbReference>
<proteinExistence type="predicted"/>
<dbReference type="Pfam" id="PF00234">
    <property type="entry name" value="Tryp_alpha_amyl"/>
    <property type="match status" value="1"/>
</dbReference>
<dbReference type="Gene3D" id="1.10.110.10">
    <property type="entry name" value="Plant lipid-transfer and hydrophobic proteins"/>
    <property type="match status" value="1"/>
</dbReference>
<name>A0ABC8R5P0_9AQUA</name>
<keyword evidence="6" id="KW-1185">Reference proteome</keyword>
<dbReference type="AlphaFoldDB" id="A0ABC8R5P0"/>
<evidence type="ECO:0000313" key="6">
    <source>
        <dbReference type="Proteomes" id="UP001642360"/>
    </source>
</evidence>
<dbReference type="PANTHER" id="PTHR33214">
    <property type="entry name" value="BIFUNCTIONAL INHIBITOR/LIPID-TRANSFER PROTEIN/SEED STORAGE 2S ALBUMIN SUPERFAMILY PROTEIN"/>
    <property type="match status" value="1"/>
</dbReference>
<dbReference type="InterPro" id="IPR033872">
    <property type="entry name" value="nsLTP2"/>
</dbReference>
<sequence>MVMKMRMPCAALCVVLVLFLGGAQVSMAAVTCNPIQLSPCASAITSSTTPTPICCSKLKEQKPCLCKYLKDPNLQKFINSPNARKVATTCGTPFPNYNIGISVVMGFS</sequence>
<dbReference type="GO" id="GO:0008289">
    <property type="term" value="F:lipid binding"/>
    <property type="evidence" value="ECO:0007669"/>
    <property type="project" value="UniProtKB-KW"/>
</dbReference>
<protein>
    <recommendedName>
        <fullName evidence="4">Bifunctional inhibitor/plant lipid transfer protein/seed storage helical domain-containing protein</fullName>
    </recommendedName>
</protein>
<keyword evidence="1" id="KW-0813">Transport</keyword>
<dbReference type="SUPFAM" id="SSF47699">
    <property type="entry name" value="Bifunctional inhibitor/lipid-transfer protein/seed storage 2S albumin"/>
    <property type="match status" value="1"/>
</dbReference>
<dbReference type="InterPro" id="IPR036312">
    <property type="entry name" value="Bifun_inhib/LTP/seed_sf"/>
</dbReference>
<evidence type="ECO:0000256" key="1">
    <source>
        <dbReference type="ARBA" id="ARBA00022448"/>
    </source>
</evidence>
<feature type="domain" description="Bifunctional inhibitor/plant lipid transfer protein/seed storage helical" evidence="4">
    <location>
        <begin position="35"/>
        <end position="96"/>
    </location>
</feature>
<reference evidence="5 6" key="1">
    <citation type="submission" date="2024-02" db="EMBL/GenBank/DDBJ databases">
        <authorList>
            <person name="Vignale AGUSTIN F."/>
            <person name="Sosa J E."/>
            <person name="Modenutti C."/>
        </authorList>
    </citation>
    <scope>NUCLEOTIDE SEQUENCE [LARGE SCALE GENOMIC DNA]</scope>
</reference>
<gene>
    <name evidence="5" type="ORF">ILEXP_LOCUS7768</name>
</gene>
<feature type="signal peptide" evidence="3">
    <location>
        <begin position="1"/>
        <end position="28"/>
    </location>
</feature>
<evidence type="ECO:0000259" key="4">
    <source>
        <dbReference type="Pfam" id="PF00234"/>
    </source>
</evidence>
<feature type="chain" id="PRO_5044860646" description="Bifunctional inhibitor/plant lipid transfer protein/seed storage helical domain-containing protein" evidence="3">
    <location>
        <begin position="29"/>
        <end position="108"/>
    </location>
</feature>
<dbReference type="EMBL" id="CAUOFW020001034">
    <property type="protein sequence ID" value="CAK9140326.1"/>
    <property type="molecule type" value="Genomic_DNA"/>
</dbReference>
<dbReference type="PANTHER" id="PTHR33214:SF69">
    <property type="entry name" value="BIFUNCTIONAL INHIBITOR_LIPID-TRANSFER PROTEIN_SEED STORAGE 2S ALBUMIN SUPERFAMILY PROTEIN"/>
    <property type="match status" value="1"/>
</dbReference>
<accession>A0ABC8R5P0</accession>
<keyword evidence="2" id="KW-0446">Lipid-binding</keyword>
<dbReference type="InterPro" id="IPR016140">
    <property type="entry name" value="Bifunc_inhib/LTP/seed_store"/>
</dbReference>
<comment type="caution">
    <text evidence="5">The sequence shown here is derived from an EMBL/GenBank/DDBJ whole genome shotgun (WGS) entry which is preliminary data.</text>
</comment>
<evidence type="ECO:0000256" key="2">
    <source>
        <dbReference type="ARBA" id="ARBA00023121"/>
    </source>
</evidence>
<evidence type="ECO:0000256" key="3">
    <source>
        <dbReference type="SAM" id="SignalP"/>
    </source>
</evidence>
<keyword evidence="3" id="KW-0732">Signal</keyword>